<dbReference type="SUPFAM" id="SSF52540">
    <property type="entry name" value="P-loop containing nucleoside triphosphate hydrolases"/>
    <property type="match status" value="1"/>
</dbReference>
<dbReference type="InterPro" id="IPR027417">
    <property type="entry name" value="P-loop_NTPase"/>
</dbReference>
<gene>
    <name evidence="1" type="ORF">Scep_019356</name>
</gene>
<keyword evidence="2" id="KW-1185">Reference proteome</keyword>
<evidence type="ECO:0000313" key="1">
    <source>
        <dbReference type="EMBL" id="KAK9111837.1"/>
    </source>
</evidence>
<reference evidence="1 2" key="1">
    <citation type="submission" date="2024-01" db="EMBL/GenBank/DDBJ databases">
        <title>Genome assemblies of Stephania.</title>
        <authorList>
            <person name="Yang L."/>
        </authorList>
    </citation>
    <scope>NUCLEOTIDE SEQUENCE [LARGE SCALE GENOMIC DNA]</scope>
    <source>
        <strain evidence="1">JXDWG</strain>
        <tissue evidence="1">Leaf</tissue>
    </source>
</reference>
<accession>A0AAP0IAW5</accession>
<dbReference type="Proteomes" id="UP001419268">
    <property type="component" value="Unassembled WGS sequence"/>
</dbReference>
<protein>
    <submittedName>
        <fullName evidence="1">Uncharacterized protein</fullName>
    </submittedName>
</protein>
<sequence length="182" mass="20872">MGAEESARRWWSSFLAAARDGDWYSTMAVVLSKRRWRREAKWRNSFGGGEGGGPVLFGALTWCCRRGRLGVAAVLLKERWHWQRRWRRDIYAYEFEKLSAIQQRVVLPIIKGRGVITQAQSGTEKTSMSPSPYARWSTPPPEFVASPSPPYSLSFRLRHLMLLLELIFVEDSLGLMNKAPQV</sequence>
<proteinExistence type="predicted"/>
<dbReference type="EMBL" id="JBBNAG010000008">
    <property type="protein sequence ID" value="KAK9111837.1"/>
    <property type="molecule type" value="Genomic_DNA"/>
</dbReference>
<dbReference type="AlphaFoldDB" id="A0AAP0IAW5"/>
<name>A0AAP0IAW5_9MAGN</name>
<evidence type="ECO:0000313" key="2">
    <source>
        <dbReference type="Proteomes" id="UP001419268"/>
    </source>
</evidence>
<comment type="caution">
    <text evidence="1">The sequence shown here is derived from an EMBL/GenBank/DDBJ whole genome shotgun (WGS) entry which is preliminary data.</text>
</comment>
<organism evidence="1 2">
    <name type="scientific">Stephania cephalantha</name>
    <dbReference type="NCBI Taxonomy" id="152367"/>
    <lineage>
        <taxon>Eukaryota</taxon>
        <taxon>Viridiplantae</taxon>
        <taxon>Streptophyta</taxon>
        <taxon>Embryophyta</taxon>
        <taxon>Tracheophyta</taxon>
        <taxon>Spermatophyta</taxon>
        <taxon>Magnoliopsida</taxon>
        <taxon>Ranunculales</taxon>
        <taxon>Menispermaceae</taxon>
        <taxon>Menispermoideae</taxon>
        <taxon>Cissampelideae</taxon>
        <taxon>Stephania</taxon>
    </lineage>
</organism>